<dbReference type="GeneID" id="92885203"/>
<comment type="subcellular location">
    <subcellularLocation>
        <location evidence="1 7">Cell membrane</location>
        <topology evidence="1 7">Multi-pass membrane protein</topology>
    </subcellularLocation>
</comment>
<reference evidence="9 16" key="4">
    <citation type="submission" date="2017-04" db="EMBL/GenBank/DDBJ databases">
        <title>The Characteristic of a Fine Plant Growth-Promoting Rhizobacteria Bacillus mycoides Gnyt1 and its Whole Genome Sequencing Analysis.</title>
        <authorList>
            <person name="Li J.H."/>
            <person name="Yao T."/>
        </authorList>
    </citation>
    <scope>NUCLEOTIDE SEQUENCE [LARGE SCALE GENOMIC DNA]</scope>
    <source>
        <strain evidence="9 16">Gnyt1</strain>
    </source>
</reference>
<evidence type="ECO:0000256" key="6">
    <source>
        <dbReference type="ARBA" id="ARBA00023136"/>
    </source>
</evidence>
<reference evidence="12 18" key="1">
    <citation type="submission" date="2016-10" db="EMBL/GenBank/DDBJ databases">
        <title>Genome Sequence of Bacillus weihenstephanensis GM6LP.</title>
        <authorList>
            <person name="Poehlein A."/>
            <person name="Wemheuer F."/>
            <person name="Hollensteiner J."/>
            <person name="Wemheuer B."/>
        </authorList>
    </citation>
    <scope>NUCLEOTIDE SEQUENCE [LARGE SCALE GENOMIC DNA]</scope>
    <source>
        <strain evidence="12 18">GM6LP</strain>
    </source>
</reference>
<dbReference type="Proteomes" id="UP000194131">
    <property type="component" value="Unassembled WGS sequence"/>
</dbReference>
<evidence type="ECO:0000256" key="1">
    <source>
        <dbReference type="ARBA" id="ARBA00004651"/>
    </source>
</evidence>
<dbReference type="EMBL" id="CABWMC010000003">
    <property type="protein sequence ID" value="VXB35701.1"/>
    <property type="molecule type" value="Genomic_DNA"/>
</dbReference>
<sequence length="110" mass="11989">MAWIYVIIAGIIEIFWVIGLKKAEAPLEWAGVALLITISFVLLFRAYKDLPVGTVYAVFTGIGAGGIVLTEIFIFGEPFSIVKVLLIGLIFFGVIGLKRVTEEKEAKEAA</sequence>
<dbReference type="Proteomes" id="UP000192932">
    <property type="component" value="Chromosome"/>
</dbReference>
<dbReference type="GO" id="GO:0022857">
    <property type="term" value="F:transmembrane transporter activity"/>
    <property type="evidence" value="ECO:0007669"/>
    <property type="project" value="InterPro"/>
</dbReference>
<dbReference type="Proteomes" id="UP000190696">
    <property type="component" value="Unassembled WGS sequence"/>
</dbReference>
<dbReference type="AlphaFoldDB" id="A0A084J333"/>
<dbReference type="OMA" id="FFEVGWV"/>
<accession>C2Q0R2</accession>
<evidence type="ECO:0000256" key="7">
    <source>
        <dbReference type="RuleBase" id="RU003942"/>
    </source>
</evidence>
<keyword evidence="4 7" id="KW-0812">Transmembrane</keyword>
<dbReference type="Proteomes" id="UP000437562">
    <property type="component" value="Unassembled WGS sequence"/>
</dbReference>
<dbReference type="InterPro" id="IPR037185">
    <property type="entry name" value="EmrE-like"/>
</dbReference>
<feature type="transmembrane region" description="Helical" evidence="8">
    <location>
        <begin position="81"/>
        <end position="97"/>
    </location>
</feature>
<evidence type="ECO:0000313" key="13">
    <source>
        <dbReference type="EMBL" id="REF24926.1"/>
    </source>
</evidence>
<evidence type="ECO:0000256" key="8">
    <source>
        <dbReference type="SAM" id="Phobius"/>
    </source>
</evidence>
<reference evidence="13 19" key="5">
    <citation type="submission" date="2018-08" db="EMBL/GenBank/DDBJ databases">
        <title>Freshwater and sediment microbial communities from various areas in North America, analyzing microbe dynamics in response to fracking.</title>
        <authorList>
            <person name="Lamendella R."/>
        </authorList>
    </citation>
    <scope>NUCLEOTIDE SEQUENCE [LARGE SCALE GENOMIC DNA]</scope>
    <source>
        <strain evidence="13 19">DB-1</strain>
    </source>
</reference>
<dbReference type="PANTHER" id="PTHR30561">
    <property type="entry name" value="SMR FAMILY PROTON-DEPENDENT DRUG EFFLUX TRANSPORTER SUGE"/>
    <property type="match status" value="1"/>
</dbReference>
<evidence type="ECO:0000313" key="15">
    <source>
        <dbReference type="Proteomes" id="UP000190696"/>
    </source>
</evidence>
<reference evidence="10 15" key="3">
    <citation type="submission" date="2017-01" db="EMBL/GenBank/DDBJ databases">
        <title>Bacillus cereus isolates.</title>
        <authorList>
            <person name="Beno S.M."/>
        </authorList>
    </citation>
    <scope>NUCLEOTIDE SEQUENCE [LARGE SCALE GENOMIC DNA]</scope>
    <source>
        <strain evidence="10 15">FSL W7-1108</strain>
    </source>
</reference>
<dbReference type="EMBL" id="MUAI01000001">
    <property type="protein sequence ID" value="OOR08912.1"/>
    <property type="molecule type" value="Genomic_DNA"/>
</dbReference>
<evidence type="ECO:0000313" key="20">
    <source>
        <dbReference type="Proteomes" id="UP000437562"/>
    </source>
</evidence>
<evidence type="ECO:0000313" key="14">
    <source>
        <dbReference type="EMBL" id="VXB35701.1"/>
    </source>
</evidence>
<evidence type="ECO:0000256" key="4">
    <source>
        <dbReference type="ARBA" id="ARBA00022692"/>
    </source>
</evidence>
<dbReference type="KEGG" id="bww:bwei_0722"/>
<evidence type="ECO:0000256" key="5">
    <source>
        <dbReference type="ARBA" id="ARBA00022989"/>
    </source>
</evidence>
<dbReference type="SMR" id="A0A084J333"/>
<protein>
    <submittedName>
        <fullName evidence="14">Guanidinium efflux transporter subunit</fullName>
    </submittedName>
    <submittedName>
        <fullName evidence="13">Paired small multidrug resistance pump</fullName>
    </submittedName>
    <submittedName>
        <fullName evidence="10">QacE family quaternary ammonium compound efflux SMR transporter</fullName>
    </submittedName>
</protein>
<evidence type="ECO:0000313" key="18">
    <source>
        <dbReference type="Proteomes" id="UP000236165"/>
    </source>
</evidence>
<name>A0A084J333_BACMY</name>
<evidence type="ECO:0000313" key="19">
    <source>
        <dbReference type="Proteomes" id="UP000256530"/>
    </source>
</evidence>
<keyword evidence="5 8" id="KW-1133">Transmembrane helix</keyword>
<accession>A0A084J333</accession>
<dbReference type="GO" id="GO:0005886">
    <property type="term" value="C:plasma membrane"/>
    <property type="evidence" value="ECO:0007669"/>
    <property type="project" value="UniProtKB-SubCell"/>
</dbReference>
<dbReference type="FunFam" id="1.10.3730.20:FF:000001">
    <property type="entry name" value="Quaternary ammonium compound resistance transporter SugE"/>
    <property type="match status" value="1"/>
</dbReference>
<evidence type="ECO:0000313" key="10">
    <source>
        <dbReference type="EMBL" id="OOR08912.1"/>
    </source>
</evidence>
<accession>A0A0D6SP84</accession>
<dbReference type="EMBL" id="CP020743">
    <property type="protein sequence ID" value="ARJ23770.1"/>
    <property type="molecule type" value="Genomic_DNA"/>
</dbReference>
<evidence type="ECO:0000256" key="2">
    <source>
        <dbReference type="ARBA" id="ARBA00022448"/>
    </source>
</evidence>
<gene>
    <name evidence="14" type="primary">gdnC</name>
    <name evidence="9" type="ORF">B7492_22340</name>
    <name evidence="14" type="ORF">BACI71_110272</name>
    <name evidence="12" type="ORF">BACWE_17040</name>
    <name evidence="10" type="ORF">BW900_02960</name>
    <name evidence="13" type="ORF">DET55_12847</name>
    <name evidence="11" type="ORF">S3E15_03606</name>
</gene>
<feature type="transmembrane region" description="Helical" evidence="8">
    <location>
        <begin position="29"/>
        <end position="47"/>
    </location>
</feature>
<dbReference type="Gene3D" id="1.10.3730.20">
    <property type="match status" value="1"/>
</dbReference>
<keyword evidence="2" id="KW-0813">Transport</keyword>
<evidence type="ECO:0000313" key="16">
    <source>
        <dbReference type="Proteomes" id="UP000192932"/>
    </source>
</evidence>
<dbReference type="RefSeq" id="WP_000312339.1">
    <property type="nucleotide sequence ID" value="NZ_CAKJWQ010000011.1"/>
</dbReference>
<evidence type="ECO:0000313" key="9">
    <source>
        <dbReference type="EMBL" id="ARJ23770.1"/>
    </source>
</evidence>
<dbReference type="EMBL" id="MKZQ01000020">
    <property type="protein sequence ID" value="PJN71354.1"/>
    <property type="molecule type" value="Genomic_DNA"/>
</dbReference>
<evidence type="ECO:0000256" key="3">
    <source>
        <dbReference type="ARBA" id="ARBA00022475"/>
    </source>
</evidence>
<reference evidence="14 20" key="6">
    <citation type="submission" date="2019-10" db="EMBL/GenBank/DDBJ databases">
        <authorList>
            <person name="Karimi E."/>
        </authorList>
    </citation>
    <scope>NUCLEOTIDE SEQUENCE [LARGE SCALE GENOMIC DNA]</scope>
    <source>
        <strain evidence="14">Bacillus sp. 71</strain>
    </source>
</reference>
<comment type="similarity">
    <text evidence="7">Belongs to the drug/metabolite transporter (DMT) superfamily. Small multidrug resistance (SMR) (TC 2.A.7.1) family.</text>
</comment>
<feature type="transmembrane region" description="Helical" evidence="8">
    <location>
        <begin position="5"/>
        <end position="23"/>
    </location>
</feature>
<accession>A0A653Q0X5</accession>
<keyword evidence="3" id="KW-1003">Cell membrane</keyword>
<dbReference type="InterPro" id="IPR000390">
    <property type="entry name" value="Small_drug/metabolite_transptr"/>
</dbReference>
<dbReference type="EMBL" id="MRWU01000003">
    <property type="protein sequence ID" value="OSX95008.1"/>
    <property type="molecule type" value="Genomic_DNA"/>
</dbReference>
<evidence type="ECO:0000313" key="17">
    <source>
        <dbReference type="Proteomes" id="UP000194131"/>
    </source>
</evidence>
<dbReference type="Proteomes" id="UP000236165">
    <property type="component" value="Unassembled WGS sequence"/>
</dbReference>
<keyword evidence="6 8" id="KW-0472">Membrane</keyword>
<dbReference type="InterPro" id="IPR045324">
    <property type="entry name" value="Small_multidrug_res"/>
</dbReference>
<organism evidence="10 15">
    <name type="scientific">Bacillus mycoides</name>
    <dbReference type="NCBI Taxonomy" id="1405"/>
    <lineage>
        <taxon>Bacteria</taxon>
        <taxon>Bacillati</taxon>
        <taxon>Bacillota</taxon>
        <taxon>Bacilli</taxon>
        <taxon>Bacillales</taxon>
        <taxon>Bacillaceae</taxon>
        <taxon>Bacillus</taxon>
        <taxon>Bacillus cereus group</taxon>
    </lineage>
</organism>
<dbReference type="SUPFAM" id="SSF103481">
    <property type="entry name" value="Multidrug resistance efflux transporter EmrE"/>
    <property type="match status" value="1"/>
</dbReference>
<evidence type="ECO:0000313" key="12">
    <source>
        <dbReference type="EMBL" id="PJN71354.1"/>
    </source>
</evidence>
<proteinExistence type="inferred from homology"/>
<dbReference type="PANTHER" id="PTHR30561:SF7">
    <property type="entry name" value="GUANIDINIUM EFFLUX SYSTEM SUBUNIT GDNC-RELATED"/>
    <property type="match status" value="1"/>
</dbReference>
<dbReference type="EMBL" id="QTTY01000028">
    <property type="protein sequence ID" value="REF24926.1"/>
    <property type="molecule type" value="Genomic_DNA"/>
</dbReference>
<reference evidence="11 17" key="2">
    <citation type="submission" date="2016-12" db="EMBL/GenBank/DDBJ databases">
        <title>Genome Sequences of Twelve Sporeforming Bacillus Species Isolated from Foods.</title>
        <authorList>
            <person name="De Jong A."/>
            <person name="Holsappel S."/>
            <person name="Kuipers O.P."/>
        </authorList>
    </citation>
    <scope>NUCLEOTIDE SEQUENCE [LARGE SCALE GENOMIC DNA]</scope>
    <source>
        <strain evidence="11 17">S3E15</strain>
    </source>
</reference>
<feature type="transmembrane region" description="Helical" evidence="8">
    <location>
        <begin position="54"/>
        <end position="75"/>
    </location>
</feature>
<dbReference type="Proteomes" id="UP000256530">
    <property type="component" value="Unassembled WGS sequence"/>
</dbReference>
<evidence type="ECO:0000313" key="11">
    <source>
        <dbReference type="EMBL" id="OSX95008.1"/>
    </source>
</evidence>
<dbReference type="Pfam" id="PF00893">
    <property type="entry name" value="Multi_Drug_Res"/>
    <property type="match status" value="1"/>
</dbReference>